<dbReference type="InterPro" id="IPR003660">
    <property type="entry name" value="HAMP_dom"/>
</dbReference>
<dbReference type="PANTHER" id="PTHR32089:SF112">
    <property type="entry name" value="LYSOZYME-LIKE PROTEIN-RELATED"/>
    <property type="match status" value="1"/>
</dbReference>
<protein>
    <submittedName>
        <fullName evidence="10">Methyl-accepting chemotaxis protein</fullName>
    </submittedName>
</protein>
<evidence type="ECO:0000313" key="10">
    <source>
        <dbReference type="EMBL" id="MFD2673573.1"/>
    </source>
</evidence>
<evidence type="ECO:0000256" key="3">
    <source>
        <dbReference type="ARBA" id="ARBA00023136"/>
    </source>
</evidence>
<evidence type="ECO:0000256" key="1">
    <source>
        <dbReference type="ARBA" id="ARBA00004236"/>
    </source>
</evidence>
<keyword evidence="2" id="KW-1003">Cell membrane</keyword>
<evidence type="ECO:0000256" key="5">
    <source>
        <dbReference type="ARBA" id="ARBA00029447"/>
    </source>
</evidence>
<comment type="caution">
    <text evidence="10">The sequence shown here is derived from an EMBL/GenBank/DDBJ whole genome shotgun (WGS) entry which is preliminary data.</text>
</comment>
<dbReference type="PROSITE" id="PS50111">
    <property type="entry name" value="CHEMOTAXIS_TRANSDUC_2"/>
    <property type="match status" value="1"/>
</dbReference>
<dbReference type="RefSeq" id="WP_379931160.1">
    <property type="nucleotide sequence ID" value="NZ_JBHUMM010000045.1"/>
</dbReference>
<dbReference type="Proteomes" id="UP001597497">
    <property type="component" value="Unassembled WGS sequence"/>
</dbReference>
<sequence>MLNRLKNRIVFKISAIIITCIVILCAALIFVSTTQLQQQYYKELKDIEAIVQHQFQGNMELLNNYRQLAESNPNAYVETAPGRQLQTQIESYVTSEDISNLYILYPDIIEQDGKAYIKVLAANQALIDDGLTSQSLYELTPEFRTALDEARTEKVGMTDPYDDHSGTWLSLLSPIYDSNNGITAYVGLDFDYGMVKDKFRSMIVSSILTGLAIMIVIAAALIYILNRTLRPIIELSRLTEQAAKGDLTVSIEQKSKDEIGILAGSFNTMIVNLRDLIQNVQHVVAEVNHSSQALTDNSASTTQAATKTNEVIVSVATGSKQQMLSTQESSRALEEMSSGIQNIAESASLASEASTEALSQADHNRQAVESYTHTVENIQQSVSSSADAIQQLGKLSEEIGNITTVITGIASQTHMLSLNAAIEAARAGEHGRGFSVVSNEIRKLAEQSRDASNQITHIVQRIQQMTTEAVEAMVRGSEDVGEITTLFHRMNEAFQLIVSSIGKISGQMQEVSAVSEEMSASSEEVTASIVELATISQDASQASDEVSRLAGAQLASIQQIADASRQVSDLSQNLEQLIQKFKIHA</sequence>
<keyword evidence="11" id="KW-1185">Reference proteome</keyword>
<keyword evidence="7" id="KW-1133">Transmembrane helix</keyword>
<evidence type="ECO:0000313" key="11">
    <source>
        <dbReference type="Proteomes" id="UP001597497"/>
    </source>
</evidence>
<dbReference type="InterPro" id="IPR004089">
    <property type="entry name" value="MCPsignal_dom"/>
</dbReference>
<keyword evidence="4 6" id="KW-0807">Transducer</keyword>
<proteinExistence type="inferred from homology"/>
<comment type="subcellular location">
    <subcellularLocation>
        <location evidence="1">Cell membrane</location>
    </subcellularLocation>
</comment>
<dbReference type="Pfam" id="PF00015">
    <property type="entry name" value="MCPsignal"/>
    <property type="match status" value="1"/>
</dbReference>
<dbReference type="EMBL" id="JBHUMM010000045">
    <property type="protein sequence ID" value="MFD2673573.1"/>
    <property type="molecule type" value="Genomic_DNA"/>
</dbReference>
<feature type="transmembrane region" description="Helical" evidence="7">
    <location>
        <begin position="9"/>
        <end position="31"/>
    </location>
</feature>
<dbReference type="CDD" id="cd11386">
    <property type="entry name" value="MCP_signal"/>
    <property type="match status" value="1"/>
</dbReference>
<keyword evidence="3 7" id="KW-0472">Membrane</keyword>
<name>A0ABW5REV5_9BACL</name>
<gene>
    <name evidence="10" type="ORF">ACFSUC_18650</name>
</gene>
<dbReference type="PANTHER" id="PTHR32089">
    <property type="entry name" value="METHYL-ACCEPTING CHEMOTAXIS PROTEIN MCPB"/>
    <property type="match status" value="1"/>
</dbReference>
<dbReference type="SMART" id="SM00283">
    <property type="entry name" value="MA"/>
    <property type="match status" value="1"/>
</dbReference>
<evidence type="ECO:0000259" key="9">
    <source>
        <dbReference type="PROSITE" id="PS50885"/>
    </source>
</evidence>
<evidence type="ECO:0000256" key="6">
    <source>
        <dbReference type="PROSITE-ProRule" id="PRU00284"/>
    </source>
</evidence>
<dbReference type="Gene3D" id="1.10.287.950">
    <property type="entry name" value="Methyl-accepting chemotaxis protein"/>
    <property type="match status" value="1"/>
</dbReference>
<evidence type="ECO:0000259" key="8">
    <source>
        <dbReference type="PROSITE" id="PS50111"/>
    </source>
</evidence>
<organism evidence="10 11">
    <name type="scientific">Marinicrinis sediminis</name>
    <dbReference type="NCBI Taxonomy" id="1652465"/>
    <lineage>
        <taxon>Bacteria</taxon>
        <taxon>Bacillati</taxon>
        <taxon>Bacillota</taxon>
        <taxon>Bacilli</taxon>
        <taxon>Bacillales</taxon>
        <taxon>Paenibacillaceae</taxon>
    </lineage>
</organism>
<evidence type="ECO:0000256" key="7">
    <source>
        <dbReference type="SAM" id="Phobius"/>
    </source>
</evidence>
<dbReference type="Gene3D" id="6.10.340.10">
    <property type="match status" value="1"/>
</dbReference>
<evidence type="ECO:0000256" key="2">
    <source>
        <dbReference type="ARBA" id="ARBA00022475"/>
    </source>
</evidence>
<feature type="domain" description="HAMP" evidence="9">
    <location>
        <begin position="226"/>
        <end position="278"/>
    </location>
</feature>
<dbReference type="SMART" id="SM00304">
    <property type="entry name" value="HAMP"/>
    <property type="match status" value="1"/>
</dbReference>
<reference evidence="11" key="1">
    <citation type="journal article" date="2019" name="Int. J. Syst. Evol. Microbiol.">
        <title>The Global Catalogue of Microorganisms (GCM) 10K type strain sequencing project: providing services to taxonomists for standard genome sequencing and annotation.</title>
        <authorList>
            <consortium name="The Broad Institute Genomics Platform"/>
            <consortium name="The Broad Institute Genome Sequencing Center for Infectious Disease"/>
            <person name="Wu L."/>
            <person name="Ma J."/>
        </authorList>
    </citation>
    <scope>NUCLEOTIDE SEQUENCE [LARGE SCALE GENOMIC DNA]</scope>
    <source>
        <strain evidence="11">KCTC 33676</strain>
    </source>
</reference>
<dbReference type="Pfam" id="PF00672">
    <property type="entry name" value="HAMP"/>
    <property type="match status" value="1"/>
</dbReference>
<keyword evidence="7" id="KW-0812">Transmembrane</keyword>
<feature type="domain" description="Methyl-accepting transducer" evidence="8">
    <location>
        <begin position="297"/>
        <end position="533"/>
    </location>
</feature>
<dbReference type="CDD" id="cd06225">
    <property type="entry name" value="HAMP"/>
    <property type="match status" value="1"/>
</dbReference>
<dbReference type="SUPFAM" id="SSF58104">
    <property type="entry name" value="Methyl-accepting chemotaxis protein (MCP) signaling domain"/>
    <property type="match status" value="1"/>
</dbReference>
<comment type="similarity">
    <text evidence="5">Belongs to the methyl-accepting chemotaxis (MCP) protein family.</text>
</comment>
<feature type="transmembrane region" description="Helical" evidence="7">
    <location>
        <begin position="202"/>
        <end position="225"/>
    </location>
</feature>
<evidence type="ECO:0000256" key="4">
    <source>
        <dbReference type="ARBA" id="ARBA00023224"/>
    </source>
</evidence>
<accession>A0ABW5REV5</accession>
<dbReference type="PROSITE" id="PS50885">
    <property type="entry name" value="HAMP"/>
    <property type="match status" value="1"/>
</dbReference>